<comment type="subunit">
    <text evidence="3">Monomer.</text>
</comment>
<proteinExistence type="inferred from homology"/>
<dbReference type="SUPFAM" id="SSF49785">
    <property type="entry name" value="Galactose-binding domain-like"/>
    <property type="match status" value="1"/>
</dbReference>
<evidence type="ECO:0000259" key="7">
    <source>
        <dbReference type="Pfam" id="PF09092"/>
    </source>
</evidence>
<dbReference type="InterPro" id="IPR015176">
    <property type="entry name" value="Lyase_N"/>
</dbReference>
<gene>
    <name evidence="9" type="ORF">BSYN_17350</name>
</gene>
<dbReference type="Gene3D" id="2.60.220.10">
    <property type="entry name" value="Polysaccharide lyase family 8-like, C-terminal"/>
    <property type="match status" value="1"/>
</dbReference>
<dbReference type="InterPro" id="IPR039174">
    <property type="entry name" value="Chondroitin_ABC_lyase"/>
</dbReference>
<evidence type="ECO:0000259" key="8">
    <source>
        <dbReference type="Pfam" id="PF09093"/>
    </source>
</evidence>
<dbReference type="InterPro" id="IPR011013">
    <property type="entry name" value="Gal_mutarotase_sf_dom"/>
</dbReference>
<dbReference type="Pfam" id="PF02278">
    <property type="entry name" value="Lyase_8"/>
    <property type="match status" value="1"/>
</dbReference>
<dbReference type="SUPFAM" id="SSF49863">
    <property type="entry name" value="Hyaluronate lyase-like, C-terminal domain"/>
    <property type="match status" value="1"/>
</dbReference>
<evidence type="ECO:0000313" key="10">
    <source>
        <dbReference type="Proteomes" id="UP001496674"/>
    </source>
</evidence>
<dbReference type="Gene3D" id="2.70.98.10">
    <property type="match status" value="1"/>
</dbReference>
<dbReference type="Proteomes" id="UP001496674">
    <property type="component" value="Chromosome"/>
</dbReference>
<dbReference type="Gene3D" id="1.50.10.100">
    <property type="entry name" value="Chondroitin AC/alginate lyase"/>
    <property type="match status" value="1"/>
</dbReference>
<evidence type="ECO:0000256" key="2">
    <source>
        <dbReference type="ARBA" id="ARBA00006699"/>
    </source>
</evidence>
<dbReference type="PIRSF" id="PIRSF034515">
    <property type="entry name" value="Chondroitinase"/>
    <property type="match status" value="1"/>
</dbReference>
<accession>A0ABM8IBV5</accession>
<comment type="cofactor">
    <cofactor evidence="1">
        <name>Ca(2+)</name>
        <dbReference type="ChEBI" id="CHEBI:29108"/>
    </cofactor>
</comment>
<dbReference type="SUPFAM" id="SSF74650">
    <property type="entry name" value="Galactose mutarotase-like"/>
    <property type="match status" value="1"/>
</dbReference>
<reference evidence="9 10" key="1">
    <citation type="submission" date="2023-04" db="EMBL/GenBank/DDBJ databases">
        <title>Draft genome sequence of acteroides sedimenti strain YN3PY1.</title>
        <authorList>
            <person name="Yoshida N."/>
        </authorList>
    </citation>
    <scope>NUCLEOTIDE SEQUENCE [LARGE SCALE GENOMIC DNA]</scope>
    <source>
        <strain evidence="9 10">YN3PY1</strain>
    </source>
</reference>
<keyword evidence="10" id="KW-1185">Reference proteome</keyword>
<dbReference type="PANTHER" id="PTHR37322">
    <property type="match status" value="1"/>
</dbReference>
<name>A0ABM8IBV5_9BACE</name>
<evidence type="ECO:0000313" key="9">
    <source>
        <dbReference type="EMBL" id="BEG99470.1"/>
    </source>
</evidence>
<dbReference type="InterPro" id="IPR024200">
    <property type="entry name" value="Chondroitinase_ABC_I"/>
</dbReference>
<dbReference type="InterPro" id="IPR008979">
    <property type="entry name" value="Galactose-bd-like_sf"/>
</dbReference>
<dbReference type="EMBL" id="AP028055">
    <property type="protein sequence ID" value="BEG99470.1"/>
    <property type="molecule type" value="Genomic_DNA"/>
</dbReference>
<dbReference type="Gene3D" id="2.60.120.430">
    <property type="entry name" value="Galactose-binding lectin"/>
    <property type="match status" value="1"/>
</dbReference>
<dbReference type="InterPro" id="IPR015177">
    <property type="entry name" value="Lyase_catalyt"/>
</dbReference>
<evidence type="ECO:0000256" key="3">
    <source>
        <dbReference type="ARBA" id="ARBA00011245"/>
    </source>
</evidence>
<dbReference type="InterPro" id="IPR014718">
    <property type="entry name" value="GH-type_carb-bd"/>
</dbReference>
<keyword evidence="5 9" id="KW-0456">Lyase</keyword>
<dbReference type="Pfam" id="PF09093">
    <property type="entry name" value="Lyase_catalyt"/>
    <property type="match status" value="1"/>
</dbReference>
<keyword evidence="4" id="KW-0106">Calcium</keyword>
<organism evidence="9 10">
    <name type="scientific">Bacteroides sedimenti</name>
    <dbReference type="NCBI Taxonomy" id="2136147"/>
    <lineage>
        <taxon>Bacteria</taxon>
        <taxon>Pseudomonadati</taxon>
        <taxon>Bacteroidota</taxon>
        <taxon>Bacteroidia</taxon>
        <taxon>Bacteroidales</taxon>
        <taxon>Bacteroidaceae</taxon>
        <taxon>Bacteroides</taxon>
    </lineage>
</organism>
<dbReference type="GO" id="GO:0016829">
    <property type="term" value="F:lyase activity"/>
    <property type="evidence" value="ECO:0007669"/>
    <property type="project" value="UniProtKB-KW"/>
</dbReference>
<comment type="similarity">
    <text evidence="2">Belongs to the polysaccharide lyase 8 family.</text>
</comment>
<feature type="domain" description="Lyase N-terminal" evidence="7">
    <location>
        <begin position="48"/>
        <end position="205"/>
    </location>
</feature>
<protein>
    <submittedName>
        <fullName evidence="9">Chondroitin sulfate ABC lyase</fullName>
    </submittedName>
</protein>
<sequence length="997" mass="112482">MRNNISDLLFITELYYLKNIYFDTMKNLILTLSLLGAFSTGLKAADYGFEDSVPKSISVIKGGNLSLSDSYFKEGKKSLKWDWVSNSSLCLIDSLEMPGAAKSADGGITLWIYNEKPVADHLHFVFETAKGEKGYEFSFNLSYKGWRACWIKFSDMKKTQLASGKIVKMLVSSPSSVAKGSVYLDRMKITAKTLSDRITPDLQIDENNNNLKRDLWHWCRLWEWEQYKYDVSVPTNLTTEGSSALKEMEKRLDAALKPDDVNTKELNKVEKTYSAAGIARVGDHMTGKPLVSNDELQKKNGELSLTDINDMLIAFAQDWVISANSSSLKKYFEVLDYAIEQGMAYGSGMGTNHHYGYQTRDIFRSAWIMRNEIRKSENSSEYIKTLCYWSGLQESRIPYQYGRDELLDTWHTLLQAKLICAMMITEEKERYRAVQALSRWVSGSMAFTPGTIGGIKIDGTTFHHGGFYPAYSVGAFAALGNYLMVTNATPFMISESARKNFKLALQTIRNYTNLKDWGIGICGRHPFSGKIPDEDINAFAYLAQAGDLTGKGEAFDRELASDFLRFGTGNKQLAKTLRKAGVVESANPEGFWAYNYGAFGIHRRNNWMVTLKGYNTDVWNSEIYTKDNRYGRYQSYGSVQIIGSGKPVTQKESGFEENGWDWNRVPGTTTIHLPLEMLESPFKGTQMEHSPEHFAGASSLEGKNGVFAMKLLERNRPTFTPGFKARKSVFCFDNRLVCLGTGITNNNQKYPTETTLFQVALKEPAEPMVVDNAETTTFPFESEFDSQHGLICSDTKGNYYYVKNSGHVKVMRQHQRSFENKTKKLTEGDFASACLVHGTAPDNQEYEYMVLIQPDKNQLKKIGKENYSVLRKDSIVHAVRDNQTNITGYAIFEDFVSTDKSSEIQKSDRELLVMTKPVGDNQKIMSVCMPDLNISEKSYTTKESSKPAVKQITLNGNWKVALEMDNVKAVTSSDKKSTSLQVTCVDGRPVEFTLMKY</sequence>
<feature type="domain" description="Polysaccharide lyase family 8 central" evidence="6">
    <location>
        <begin position="599"/>
        <end position="851"/>
    </location>
</feature>
<evidence type="ECO:0000256" key="4">
    <source>
        <dbReference type="ARBA" id="ARBA00022837"/>
    </source>
</evidence>
<dbReference type="InterPro" id="IPR003159">
    <property type="entry name" value="Lyase_8_central_dom"/>
</dbReference>
<dbReference type="SUPFAM" id="SSF48230">
    <property type="entry name" value="Chondroitin AC/alginate lyase"/>
    <property type="match status" value="1"/>
</dbReference>
<feature type="domain" description="Lyase catalytic" evidence="8">
    <location>
        <begin position="236"/>
        <end position="568"/>
    </location>
</feature>
<dbReference type="InterPro" id="IPR008929">
    <property type="entry name" value="Chondroitin_lyas"/>
</dbReference>
<dbReference type="PANTHER" id="PTHR37322:SF3">
    <property type="entry name" value="CHONDROITIN SULFATE ABC EXOLYASE"/>
    <property type="match status" value="1"/>
</dbReference>
<dbReference type="Pfam" id="PF09092">
    <property type="entry name" value="Lyase_N"/>
    <property type="match status" value="1"/>
</dbReference>
<evidence type="ECO:0000259" key="6">
    <source>
        <dbReference type="Pfam" id="PF02278"/>
    </source>
</evidence>
<evidence type="ECO:0000256" key="5">
    <source>
        <dbReference type="ARBA" id="ARBA00023239"/>
    </source>
</evidence>
<dbReference type="InterPro" id="IPR011071">
    <property type="entry name" value="Lyase_8-like_C"/>
</dbReference>
<evidence type="ECO:0000256" key="1">
    <source>
        <dbReference type="ARBA" id="ARBA00001913"/>
    </source>
</evidence>